<feature type="region of interest" description="Disordered" evidence="1">
    <location>
        <begin position="83"/>
        <end position="115"/>
    </location>
</feature>
<evidence type="ECO:0000256" key="1">
    <source>
        <dbReference type="SAM" id="MobiDB-lite"/>
    </source>
</evidence>
<reference evidence="3 4" key="1">
    <citation type="journal article" date="2018" name="Nat. Ecol. Evol.">
        <title>Pezizomycetes genomes reveal the molecular basis of ectomycorrhizal truffle lifestyle.</title>
        <authorList>
            <person name="Murat C."/>
            <person name="Payen T."/>
            <person name="Noel B."/>
            <person name="Kuo A."/>
            <person name="Morin E."/>
            <person name="Chen J."/>
            <person name="Kohler A."/>
            <person name="Krizsan K."/>
            <person name="Balestrini R."/>
            <person name="Da Silva C."/>
            <person name="Montanini B."/>
            <person name="Hainaut M."/>
            <person name="Levati E."/>
            <person name="Barry K.W."/>
            <person name="Belfiori B."/>
            <person name="Cichocki N."/>
            <person name="Clum A."/>
            <person name="Dockter R.B."/>
            <person name="Fauchery L."/>
            <person name="Guy J."/>
            <person name="Iotti M."/>
            <person name="Le Tacon F."/>
            <person name="Lindquist E.A."/>
            <person name="Lipzen A."/>
            <person name="Malagnac F."/>
            <person name="Mello A."/>
            <person name="Molinier V."/>
            <person name="Miyauchi S."/>
            <person name="Poulain J."/>
            <person name="Riccioni C."/>
            <person name="Rubini A."/>
            <person name="Sitrit Y."/>
            <person name="Splivallo R."/>
            <person name="Traeger S."/>
            <person name="Wang M."/>
            <person name="Zifcakova L."/>
            <person name="Wipf D."/>
            <person name="Zambonelli A."/>
            <person name="Paolocci F."/>
            <person name="Nowrousian M."/>
            <person name="Ottonello S."/>
            <person name="Baldrian P."/>
            <person name="Spatafora J.W."/>
            <person name="Henrissat B."/>
            <person name="Nagy L.G."/>
            <person name="Aury J.M."/>
            <person name="Wincker P."/>
            <person name="Grigoriev I.V."/>
            <person name="Bonfante P."/>
            <person name="Martin F.M."/>
        </authorList>
    </citation>
    <scope>NUCLEOTIDE SEQUENCE [LARGE SCALE GENOMIC DNA]</scope>
    <source>
        <strain evidence="3 4">CCBAS932</strain>
    </source>
</reference>
<feature type="compositionally biased region" description="Low complexity" evidence="1">
    <location>
        <begin position="93"/>
        <end position="115"/>
    </location>
</feature>
<keyword evidence="2" id="KW-0472">Membrane</keyword>
<dbReference type="STRING" id="1392247.A0A3N4KT98"/>
<evidence type="ECO:0008006" key="5">
    <source>
        <dbReference type="Google" id="ProtNLM"/>
    </source>
</evidence>
<dbReference type="PANTHER" id="PTHR34883">
    <property type="entry name" value="SERINE-RICH PROTEIN, PUTATIVE-RELATED-RELATED"/>
    <property type="match status" value="1"/>
</dbReference>
<protein>
    <recommendedName>
        <fullName evidence="5">Phytocyanin domain-containing protein</fullName>
    </recommendedName>
</protein>
<keyword evidence="2" id="KW-1133">Transmembrane helix</keyword>
<dbReference type="EMBL" id="ML119121">
    <property type="protein sequence ID" value="RPB13717.1"/>
    <property type="molecule type" value="Genomic_DNA"/>
</dbReference>
<keyword evidence="4" id="KW-1185">Reference proteome</keyword>
<evidence type="ECO:0000313" key="3">
    <source>
        <dbReference type="EMBL" id="RPB13717.1"/>
    </source>
</evidence>
<proteinExistence type="predicted"/>
<organism evidence="3 4">
    <name type="scientific">Morchella conica CCBAS932</name>
    <dbReference type="NCBI Taxonomy" id="1392247"/>
    <lineage>
        <taxon>Eukaryota</taxon>
        <taxon>Fungi</taxon>
        <taxon>Dikarya</taxon>
        <taxon>Ascomycota</taxon>
        <taxon>Pezizomycotina</taxon>
        <taxon>Pezizomycetes</taxon>
        <taxon>Pezizales</taxon>
        <taxon>Morchellaceae</taxon>
        <taxon>Morchella</taxon>
    </lineage>
</organism>
<gene>
    <name evidence="3" type="ORF">P167DRAFT_534704</name>
</gene>
<dbReference type="Gene3D" id="2.60.40.420">
    <property type="entry name" value="Cupredoxins - blue copper proteins"/>
    <property type="match status" value="1"/>
</dbReference>
<feature type="transmembrane region" description="Helical" evidence="2">
    <location>
        <begin position="127"/>
        <end position="144"/>
    </location>
</feature>
<dbReference type="OrthoDB" id="2331100at2759"/>
<dbReference type="PANTHER" id="PTHR34883:SF17">
    <property type="entry name" value="CUPREDOXIN"/>
    <property type="match status" value="1"/>
</dbReference>
<accession>A0A3N4KT98</accession>
<dbReference type="InParanoid" id="A0A3N4KT98"/>
<dbReference type="SUPFAM" id="SSF49503">
    <property type="entry name" value="Cupredoxins"/>
    <property type="match status" value="1"/>
</dbReference>
<evidence type="ECO:0000313" key="4">
    <source>
        <dbReference type="Proteomes" id="UP000277580"/>
    </source>
</evidence>
<dbReference type="Proteomes" id="UP000277580">
    <property type="component" value="Unassembled WGS sequence"/>
</dbReference>
<sequence>MPQTNGTAGFWSGFMPVTSESTTMPVFSVVVKDTAPMWFYCATGKHCQAGMAGVINPPANPARTIEAYKAAAALVAQAGVPNTAGGTGGSTTGGSTPTTGDGASPTNGSASASGTGANAANGLVVSYWYSAMGMAVGALVVAVAF</sequence>
<name>A0A3N4KT98_9PEZI</name>
<keyword evidence="2" id="KW-0812">Transmembrane</keyword>
<dbReference type="AlphaFoldDB" id="A0A3N4KT98"/>
<dbReference type="InterPro" id="IPR052953">
    <property type="entry name" value="Ser-rich/MCO-related"/>
</dbReference>
<dbReference type="InterPro" id="IPR008972">
    <property type="entry name" value="Cupredoxin"/>
</dbReference>
<evidence type="ECO:0000256" key="2">
    <source>
        <dbReference type="SAM" id="Phobius"/>
    </source>
</evidence>